<evidence type="ECO:0000256" key="3">
    <source>
        <dbReference type="ARBA" id="ARBA00007422"/>
    </source>
</evidence>
<dbReference type="PROSITE" id="PS51440">
    <property type="entry name" value="TIM_2"/>
    <property type="match status" value="1"/>
</dbReference>
<name>A0A7S3XW33_HETAK</name>
<evidence type="ECO:0000313" key="9">
    <source>
        <dbReference type="EMBL" id="CAE0633903.1"/>
    </source>
</evidence>
<dbReference type="GO" id="GO:0046166">
    <property type="term" value="P:glyceraldehyde-3-phosphate biosynthetic process"/>
    <property type="evidence" value="ECO:0007669"/>
    <property type="project" value="TreeGrafter"/>
</dbReference>
<dbReference type="CDD" id="cd00311">
    <property type="entry name" value="TIM"/>
    <property type="match status" value="1"/>
</dbReference>
<comment type="pathway">
    <text evidence="1 8">Carbohydrate degradation; glycolysis; D-glyceraldehyde 3-phosphate from glycerone phosphate: step 1/1.</text>
</comment>
<reference evidence="9" key="1">
    <citation type="submission" date="2021-01" db="EMBL/GenBank/DDBJ databases">
        <authorList>
            <person name="Corre E."/>
            <person name="Pelletier E."/>
            <person name="Niang G."/>
            <person name="Scheremetjew M."/>
            <person name="Finn R."/>
            <person name="Kale V."/>
            <person name="Holt S."/>
            <person name="Cochrane G."/>
            <person name="Meng A."/>
            <person name="Brown T."/>
            <person name="Cohen L."/>
        </authorList>
    </citation>
    <scope>NUCLEOTIDE SEQUENCE</scope>
    <source>
        <strain evidence="9">CCMP3107</strain>
    </source>
</reference>
<dbReference type="AlphaFoldDB" id="A0A7S3XW33"/>
<sequence length="319" mass="34013">MQQILPTLSSTSIFFRSANSNCLRYFRMGAAVSFGSEGEQTPEQKLRKALSVNYNDQGVKKYLVGGNWKANGTKEQVASWIAMLNEITDIPANAEVVVAPTWLHLPAAQNGVTSGVQISSQNIAKHSGYGAYTGETTAQMLKEFGINWCITGHSERRAMEGETSEIVAAKTKLAIDNGLKVMFCCGETLEEREAGKLNDVVLADQCTALKAALQPEDWASVVIAYEPVWAIGTGVTATPEQAQEVHAAIRAWLSSDVHSDIAAATRILYGGSVKGSNAAELIQCPDIDGFLVGGASLKPEFKDIVAAAGTAPHEPVNLG</sequence>
<organism evidence="9">
    <name type="scientific">Heterosigma akashiwo</name>
    <name type="common">Chromophytic alga</name>
    <name type="synonym">Heterosigma carterae</name>
    <dbReference type="NCBI Taxonomy" id="2829"/>
    <lineage>
        <taxon>Eukaryota</taxon>
        <taxon>Sar</taxon>
        <taxon>Stramenopiles</taxon>
        <taxon>Ochrophyta</taxon>
        <taxon>Raphidophyceae</taxon>
        <taxon>Chattonellales</taxon>
        <taxon>Chattonellaceae</taxon>
        <taxon>Heterosigma</taxon>
    </lineage>
</organism>
<dbReference type="InterPro" id="IPR013785">
    <property type="entry name" value="Aldolase_TIM"/>
</dbReference>
<evidence type="ECO:0000256" key="4">
    <source>
        <dbReference type="ARBA" id="ARBA00011738"/>
    </source>
</evidence>
<accession>A0A7S3XW33</accession>
<keyword evidence="5 8" id="KW-0312">Gluconeogenesis</keyword>
<dbReference type="SUPFAM" id="SSF51351">
    <property type="entry name" value="Triosephosphate isomerase (TIM)"/>
    <property type="match status" value="1"/>
</dbReference>
<dbReference type="PROSITE" id="PS00171">
    <property type="entry name" value="TIM_1"/>
    <property type="match status" value="1"/>
</dbReference>
<dbReference type="GO" id="GO:0006096">
    <property type="term" value="P:glycolytic process"/>
    <property type="evidence" value="ECO:0007669"/>
    <property type="project" value="UniProtKB-UniPathway"/>
</dbReference>
<evidence type="ECO:0000256" key="2">
    <source>
        <dbReference type="ARBA" id="ARBA00004742"/>
    </source>
</evidence>
<evidence type="ECO:0000256" key="5">
    <source>
        <dbReference type="ARBA" id="ARBA00022432"/>
    </source>
</evidence>
<dbReference type="HAMAP" id="MF_00147_B">
    <property type="entry name" value="TIM_B"/>
    <property type="match status" value="1"/>
</dbReference>
<dbReference type="GO" id="GO:0006094">
    <property type="term" value="P:gluconeogenesis"/>
    <property type="evidence" value="ECO:0007669"/>
    <property type="project" value="UniProtKB-UniPathway"/>
</dbReference>
<dbReference type="FunFam" id="3.20.20.70:FF:000020">
    <property type="entry name" value="Triosephosphate isomerase"/>
    <property type="match status" value="1"/>
</dbReference>
<comment type="pathway">
    <text evidence="2 8">Carbohydrate biosynthesis; gluconeogenesis.</text>
</comment>
<dbReference type="Gene3D" id="3.20.20.70">
    <property type="entry name" value="Aldolase class I"/>
    <property type="match status" value="1"/>
</dbReference>
<keyword evidence="6 8" id="KW-0324">Glycolysis</keyword>
<dbReference type="GO" id="GO:0005829">
    <property type="term" value="C:cytosol"/>
    <property type="evidence" value="ECO:0007669"/>
    <property type="project" value="TreeGrafter"/>
</dbReference>
<dbReference type="GO" id="GO:0004807">
    <property type="term" value="F:triose-phosphate isomerase activity"/>
    <property type="evidence" value="ECO:0007669"/>
    <property type="project" value="UniProtKB-EC"/>
</dbReference>
<dbReference type="UniPathway" id="UPA00109">
    <property type="reaction ID" value="UER00189"/>
</dbReference>
<dbReference type="GO" id="GO:0019563">
    <property type="term" value="P:glycerol catabolic process"/>
    <property type="evidence" value="ECO:0007669"/>
    <property type="project" value="TreeGrafter"/>
</dbReference>
<dbReference type="InterPro" id="IPR035990">
    <property type="entry name" value="TIM_sf"/>
</dbReference>
<dbReference type="NCBIfam" id="TIGR00419">
    <property type="entry name" value="tim"/>
    <property type="match status" value="1"/>
</dbReference>
<proteinExistence type="inferred from homology"/>
<dbReference type="InterPro" id="IPR000652">
    <property type="entry name" value="Triosephosphate_isomerase"/>
</dbReference>
<dbReference type="UniPathway" id="UPA00138"/>
<comment type="similarity">
    <text evidence="3 8">Belongs to the triosephosphate isomerase family.</text>
</comment>
<evidence type="ECO:0000256" key="7">
    <source>
        <dbReference type="ARBA" id="ARBA00023235"/>
    </source>
</evidence>
<dbReference type="InterPro" id="IPR020861">
    <property type="entry name" value="Triosephosphate_isomerase_AS"/>
</dbReference>
<keyword evidence="7 8" id="KW-0413">Isomerase</keyword>
<dbReference type="PANTHER" id="PTHR21139">
    <property type="entry name" value="TRIOSEPHOSPHATE ISOMERASE"/>
    <property type="match status" value="1"/>
</dbReference>
<dbReference type="PANTHER" id="PTHR21139:SF2">
    <property type="entry name" value="TRIOSEPHOSPHATE ISOMERASE"/>
    <property type="match status" value="1"/>
</dbReference>
<dbReference type="InterPro" id="IPR022896">
    <property type="entry name" value="TrioseP_Isoase_bac/euk"/>
</dbReference>
<evidence type="ECO:0000256" key="1">
    <source>
        <dbReference type="ARBA" id="ARBA00004680"/>
    </source>
</evidence>
<protein>
    <recommendedName>
        <fullName evidence="8">Triosephosphate isomerase</fullName>
        <ecNumber evidence="8">5.3.1.1</ecNumber>
    </recommendedName>
</protein>
<evidence type="ECO:0000256" key="8">
    <source>
        <dbReference type="RuleBase" id="RU363013"/>
    </source>
</evidence>
<dbReference type="Pfam" id="PF00121">
    <property type="entry name" value="TIM"/>
    <property type="match status" value="1"/>
</dbReference>
<comment type="subunit">
    <text evidence="4">Homodimer.</text>
</comment>
<comment type="catalytic activity">
    <reaction evidence="8">
        <text>D-glyceraldehyde 3-phosphate = dihydroxyacetone phosphate</text>
        <dbReference type="Rhea" id="RHEA:18585"/>
        <dbReference type="ChEBI" id="CHEBI:57642"/>
        <dbReference type="ChEBI" id="CHEBI:59776"/>
        <dbReference type="EC" id="5.3.1.1"/>
    </reaction>
</comment>
<evidence type="ECO:0000256" key="6">
    <source>
        <dbReference type="ARBA" id="ARBA00023152"/>
    </source>
</evidence>
<dbReference type="EC" id="5.3.1.1" evidence="8"/>
<gene>
    <name evidence="9" type="ORF">HAKA00212_LOCUS12616</name>
</gene>
<dbReference type="EMBL" id="HBIU01027375">
    <property type="protein sequence ID" value="CAE0633903.1"/>
    <property type="molecule type" value="Transcribed_RNA"/>
</dbReference>